<protein>
    <submittedName>
        <fullName evidence="5">Uncharacterized protein</fullName>
    </submittedName>
</protein>
<evidence type="ECO:0000256" key="1">
    <source>
        <dbReference type="SAM" id="MobiDB-lite"/>
    </source>
</evidence>
<feature type="region of interest" description="Disordered" evidence="1">
    <location>
        <begin position="145"/>
        <end position="166"/>
    </location>
</feature>
<accession>A0A813L0M4</accession>
<proteinExistence type="predicted"/>
<comment type="caution">
    <text evidence="5">The sequence shown here is derived from an EMBL/GenBank/DDBJ whole genome shotgun (WGS) entry which is preliminary data.</text>
</comment>
<evidence type="ECO:0000313" key="6">
    <source>
        <dbReference type="Proteomes" id="UP000626109"/>
    </source>
</evidence>
<dbReference type="Proteomes" id="UP000654075">
    <property type="component" value="Unassembled WGS sequence"/>
</dbReference>
<feature type="transmembrane region" description="Helical" evidence="2">
    <location>
        <begin position="77"/>
        <end position="97"/>
    </location>
</feature>
<reference evidence="5" key="1">
    <citation type="submission" date="2021-02" db="EMBL/GenBank/DDBJ databases">
        <authorList>
            <person name="Dougan E. K."/>
            <person name="Rhodes N."/>
            <person name="Thang M."/>
            <person name="Chan C."/>
        </authorList>
    </citation>
    <scope>NUCLEOTIDE SEQUENCE</scope>
</reference>
<dbReference type="EMBL" id="CAJNNV010031225">
    <property type="protein sequence ID" value="CAE8635065.1"/>
    <property type="molecule type" value="Genomic_DNA"/>
</dbReference>
<keyword evidence="2" id="KW-0472">Membrane</keyword>
<dbReference type="EMBL" id="CAJNNW010033272">
    <property type="protein sequence ID" value="CAE8717942.1"/>
    <property type="molecule type" value="Genomic_DNA"/>
</dbReference>
<gene>
    <name evidence="3" type="ORF">PGLA1383_LOCUS50670</name>
    <name evidence="4" type="ORF">PGLA2088_LOCUS36975</name>
    <name evidence="5" type="ORF">PGLA2088_LOCUS39785</name>
</gene>
<dbReference type="OMA" id="GREMHMT"/>
<evidence type="ECO:0000256" key="2">
    <source>
        <dbReference type="SAM" id="Phobius"/>
    </source>
</evidence>
<evidence type="ECO:0000313" key="5">
    <source>
        <dbReference type="EMBL" id="CAE8717942.1"/>
    </source>
</evidence>
<dbReference type="EMBL" id="CAJNNW010032302">
    <property type="protein sequence ID" value="CAE8712299.1"/>
    <property type="molecule type" value="Genomic_DNA"/>
</dbReference>
<keyword evidence="2" id="KW-1133">Transmembrane helix</keyword>
<name>A0A813L0M4_POLGL</name>
<keyword evidence="2" id="KW-0812">Transmembrane</keyword>
<sequence>MRSSQAILRLSGGLASALIFLTSVVCLFADALRQVAEGQFCRAAHYLAESILLGGCGAAGVLAEIRPHPAVSENAPYLTKLSGRGMFYFILGMYIIGRKESGFQSWADFLVGVYILGVSVADMIFAQRLSGLPPQLSEPALALQERGREMHMTSSPAPPEQMSEQM</sequence>
<organism evidence="5 6">
    <name type="scientific">Polarella glacialis</name>
    <name type="common">Dinoflagellate</name>
    <dbReference type="NCBI Taxonomy" id="89957"/>
    <lineage>
        <taxon>Eukaryota</taxon>
        <taxon>Sar</taxon>
        <taxon>Alveolata</taxon>
        <taxon>Dinophyceae</taxon>
        <taxon>Suessiales</taxon>
        <taxon>Suessiaceae</taxon>
        <taxon>Polarella</taxon>
    </lineage>
</organism>
<keyword evidence="7" id="KW-1185">Reference proteome</keyword>
<evidence type="ECO:0000313" key="7">
    <source>
        <dbReference type="Proteomes" id="UP000654075"/>
    </source>
</evidence>
<evidence type="ECO:0000313" key="3">
    <source>
        <dbReference type="EMBL" id="CAE8635065.1"/>
    </source>
</evidence>
<dbReference type="OrthoDB" id="10533572at2759"/>
<evidence type="ECO:0000313" key="4">
    <source>
        <dbReference type="EMBL" id="CAE8712299.1"/>
    </source>
</evidence>
<dbReference type="AlphaFoldDB" id="A0A813L0M4"/>
<feature type="transmembrane region" description="Helical" evidence="2">
    <location>
        <begin position="109"/>
        <end position="126"/>
    </location>
</feature>
<dbReference type="Proteomes" id="UP000626109">
    <property type="component" value="Unassembled WGS sequence"/>
</dbReference>